<dbReference type="Gene3D" id="3.40.50.300">
    <property type="entry name" value="P-loop containing nucleotide triphosphate hydrolases"/>
    <property type="match status" value="1"/>
</dbReference>
<dbReference type="Proteomes" id="UP001594351">
    <property type="component" value="Unassembled WGS sequence"/>
</dbReference>
<reference evidence="1 2" key="1">
    <citation type="submission" date="2024-09" db="EMBL/GenBank/DDBJ databases">
        <title>Laminarin stimulates single cell rates of sulfate reduction while oxygen inhibits transcriptomic activity in coastal marine sediment.</title>
        <authorList>
            <person name="Lindsay M."/>
            <person name="Orcutt B."/>
            <person name="Emerson D."/>
            <person name="Stepanauskas R."/>
            <person name="D'Angelo T."/>
        </authorList>
    </citation>
    <scope>NUCLEOTIDE SEQUENCE [LARGE SCALE GENOMIC DNA]</scope>
    <source>
        <strain evidence="1">SAG AM-311-K15</strain>
    </source>
</reference>
<keyword evidence="2" id="KW-1185">Reference proteome</keyword>
<sequence>MSVIVISKGSYNHGSEVAEKIAQKLSYNSISRDILITTSKRFNISALRLTRAYECSPSFLEKFTFGRDKYIKFIKAAILNELAKDNMIYHGFAGHFFVSDISHVLKVRINADMTERITYMMKREKVSKEEAANLVKKVDEERTKWSLELYGIDTWDSRLYDLVVNIGKVTIDHAVDLICKTVKLKTFQPTIESQKKIQKLAREALSKAKDIENISPFFEPMRDSSLSKTCEIIDA</sequence>
<dbReference type="Pfam" id="PF13189">
    <property type="entry name" value="Cytidylate_kin2"/>
    <property type="match status" value="1"/>
</dbReference>
<evidence type="ECO:0000313" key="1">
    <source>
        <dbReference type="EMBL" id="MFC1849586.1"/>
    </source>
</evidence>
<proteinExistence type="predicted"/>
<gene>
    <name evidence="1" type="ORF">ACFL27_05195</name>
</gene>
<comment type="caution">
    <text evidence="1">The sequence shown here is derived from an EMBL/GenBank/DDBJ whole genome shotgun (WGS) entry which is preliminary data.</text>
</comment>
<accession>A0ABV6YU30</accession>
<dbReference type="EMBL" id="JBHPBY010000047">
    <property type="protein sequence ID" value="MFC1849586.1"/>
    <property type="molecule type" value="Genomic_DNA"/>
</dbReference>
<protein>
    <submittedName>
        <fullName evidence="1">AAA family ATPase</fullName>
    </submittedName>
</protein>
<dbReference type="InterPro" id="IPR027417">
    <property type="entry name" value="P-loop_NTPase"/>
</dbReference>
<evidence type="ECO:0000313" key="2">
    <source>
        <dbReference type="Proteomes" id="UP001594351"/>
    </source>
</evidence>
<name>A0ABV6YU30_UNCC1</name>
<organism evidence="1 2">
    <name type="scientific">candidate division CSSED10-310 bacterium</name>
    <dbReference type="NCBI Taxonomy" id="2855610"/>
    <lineage>
        <taxon>Bacteria</taxon>
        <taxon>Bacteria division CSSED10-310</taxon>
    </lineage>
</organism>